<keyword evidence="3" id="KW-1185">Reference proteome</keyword>
<comment type="caution">
    <text evidence="2">The sequence shown here is derived from an EMBL/GenBank/DDBJ whole genome shotgun (WGS) entry which is preliminary data.</text>
</comment>
<reference evidence="3" key="1">
    <citation type="submission" date="2019-05" db="EMBL/GenBank/DDBJ databases">
        <title>Flavobacterium profundi sp. nov., isolated from a deep-sea seamount.</title>
        <authorList>
            <person name="Zhang D.-C."/>
        </authorList>
    </citation>
    <scope>NUCLEOTIDE SEQUENCE [LARGE SCALE GENOMIC DNA]</scope>
    <source>
        <strain evidence="3">TP390</strain>
    </source>
</reference>
<dbReference type="GO" id="GO:0008233">
    <property type="term" value="F:peptidase activity"/>
    <property type="evidence" value="ECO:0007669"/>
    <property type="project" value="UniProtKB-KW"/>
</dbReference>
<sequence length="185" mass="21261">MLCKKLLNMILKKYYHFTKMFMKKLLNRMPMKISYLLFVFLIVSSCCSNKTNSESEKNIDNTTKNQNVTFEVVHSSSYGGKDTFNYLIAENTTDLNEELERLELTSQLPEIHKINFDEKAVLFLYLGQKNTGGYSITVDKVEKIKEEIVIYSKQIGPKSGENVTMALTNPFCIAIIPKAKKYSVK</sequence>
<keyword evidence="2" id="KW-0378">Hydrolase</keyword>
<name>A0A6I4IK70_9FLAO</name>
<organism evidence="2 3">
    <name type="scientific">Flavobacterium profundi</name>
    <dbReference type="NCBI Taxonomy" id="1774945"/>
    <lineage>
        <taxon>Bacteria</taxon>
        <taxon>Pseudomonadati</taxon>
        <taxon>Bacteroidota</taxon>
        <taxon>Flavobacteriia</taxon>
        <taxon>Flavobacteriales</taxon>
        <taxon>Flavobacteriaceae</taxon>
        <taxon>Flavobacterium</taxon>
    </lineage>
</organism>
<dbReference type="GO" id="GO:0006508">
    <property type="term" value="P:proteolysis"/>
    <property type="evidence" value="ECO:0007669"/>
    <property type="project" value="UniProtKB-KW"/>
</dbReference>
<dbReference type="Pfam" id="PF14343">
    <property type="entry name" value="PrcB_C"/>
    <property type="match status" value="1"/>
</dbReference>
<gene>
    <name evidence="2" type="ORF">GOQ30_04540</name>
</gene>
<accession>A0A6I4IK70</accession>
<evidence type="ECO:0000313" key="2">
    <source>
        <dbReference type="EMBL" id="MVO08431.1"/>
    </source>
</evidence>
<dbReference type="AlphaFoldDB" id="A0A6I4IK70"/>
<protein>
    <submittedName>
        <fullName evidence="2">Protease complex subunit PrcB family protein</fullName>
    </submittedName>
</protein>
<dbReference type="InterPro" id="IPR025748">
    <property type="entry name" value="PrcB_C_dom"/>
</dbReference>
<evidence type="ECO:0000313" key="3">
    <source>
        <dbReference type="Proteomes" id="UP000431264"/>
    </source>
</evidence>
<feature type="domain" description="PrcB C-terminal" evidence="1">
    <location>
        <begin position="121"/>
        <end position="176"/>
    </location>
</feature>
<keyword evidence="2" id="KW-0645">Protease</keyword>
<dbReference type="EMBL" id="WQLW01000002">
    <property type="protein sequence ID" value="MVO08431.1"/>
    <property type="molecule type" value="Genomic_DNA"/>
</dbReference>
<proteinExistence type="predicted"/>
<evidence type="ECO:0000259" key="1">
    <source>
        <dbReference type="Pfam" id="PF14343"/>
    </source>
</evidence>
<dbReference type="OrthoDB" id="1377159at2"/>
<dbReference type="Proteomes" id="UP000431264">
    <property type="component" value="Unassembled WGS sequence"/>
</dbReference>